<sequence>MTALTRHASCRCGQIRIACTGEPIRVSVCHCRECKARSGSAFAAQVRFPVEQVRIEGEASAKMWQYTGDSGNTADFFFCGTCGSGVWYRARPYHDAYAIPLGNFAPGHGFVPDYSVYEERKEPWVSITGEAIEHYD</sequence>
<evidence type="ECO:0000256" key="2">
    <source>
        <dbReference type="ARBA" id="ARBA00022723"/>
    </source>
</evidence>
<evidence type="ECO:0000259" key="5">
    <source>
        <dbReference type="PROSITE" id="PS51891"/>
    </source>
</evidence>
<dbReference type="AlphaFoldDB" id="A0A142W0G5"/>
<evidence type="ECO:0000313" key="7">
    <source>
        <dbReference type="Proteomes" id="UP000076234"/>
    </source>
</evidence>
<feature type="domain" description="CENP-V/GFA" evidence="5">
    <location>
        <begin position="6"/>
        <end position="125"/>
    </location>
</feature>
<dbReference type="PANTHER" id="PTHR33337:SF40">
    <property type="entry name" value="CENP-V_GFA DOMAIN-CONTAINING PROTEIN-RELATED"/>
    <property type="match status" value="1"/>
</dbReference>
<dbReference type="STRING" id="1219058.AOA14_12990"/>
<dbReference type="InterPro" id="IPR006913">
    <property type="entry name" value="CENP-V/GFA"/>
</dbReference>
<keyword evidence="4" id="KW-0456">Lyase</keyword>
<dbReference type="Gene3D" id="3.90.1590.10">
    <property type="entry name" value="glutathione-dependent formaldehyde- activating enzyme (gfa)"/>
    <property type="match status" value="1"/>
</dbReference>
<organism evidence="6 7">
    <name type="scientific">Sphingopyxis terrae subsp. terrae NBRC 15098</name>
    <dbReference type="NCBI Taxonomy" id="1219058"/>
    <lineage>
        <taxon>Bacteria</taxon>
        <taxon>Pseudomonadati</taxon>
        <taxon>Pseudomonadota</taxon>
        <taxon>Alphaproteobacteria</taxon>
        <taxon>Sphingomonadales</taxon>
        <taxon>Sphingomonadaceae</taxon>
        <taxon>Sphingopyxis</taxon>
    </lineage>
</organism>
<dbReference type="GO" id="GO:0046872">
    <property type="term" value="F:metal ion binding"/>
    <property type="evidence" value="ECO:0007669"/>
    <property type="project" value="UniProtKB-KW"/>
</dbReference>
<evidence type="ECO:0000256" key="3">
    <source>
        <dbReference type="ARBA" id="ARBA00022833"/>
    </source>
</evidence>
<dbReference type="EMBL" id="CP013342">
    <property type="protein sequence ID" value="AMU95524.1"/>
    <property type="molecule type" value="Genomic_DNA"/>
</dbReference>
<accession>A0A142W0G5</accession>
<evidence type="ECO:0000256" key="1">
    <source>
        <dbReference type="ARBA" id="ARBA00005495"/>
    </source>
</evidence>
<keyword evidence="3" id="KW-0862">Zinc</keyword>
<dbReference type="PANTHER" id="PTHR33337">
    <property type="entry name" value="GFA DOMAIN-CONTAINING PROTEIN"/>
    <property type="match status" value="1"/>
</dbReference>
<proteinExistence type="inferred from homology"/>
<dbReference type="GO" id="GO:0016846">
    <property type="term" value="F:carbon-sulfur lyase activity"/>
    <property type="evidence" value="ECO:0007669"/>
    <property type="project" value="InterPro"/>
</dbReference>
<dbReference type="RefSeq" id="WP_062902114.1">
    <property type="nucleotide sequence ID" value="NZ_CP013342.1"/>
</dbReference>
<dbReference type="Proteomes" id="UP000076234">
    <property type="component" value="Chromosome"/>
</dbReference>
<reference evidence="7" key="1">
    <citation type="submission" date="2015-11" db="EMBL/GenBank/DDBJ databases">
        <title>Complete genome sequence of a polyethylene glycol-degrading strain Sphingopyxis terrae strain 203-1 (NBRC 15098).</title>
        <authorList>
            <person name="Yoshiyuki O."/>
            <person name="Shouta N."/>
            <person name="Nagata Y."/>
            <person name="Numata M."/>
            <person name="Tsuchikane K."/>
            <person name="Hosoyama A."/>
            <person name="Yamazoe A."/>
            <person name="Tsuda M."/>
            <person name="Fujita N."/>
            <person name="Kawai F."/>
        </authorList>
    </citation>
    <scope>NUCLEOTIDE SEQUENCE [LARGE SCALE GENOMIC DNA]</scope>
    <source>
        <strain evidence="7">203-1</strain>
    </source>
</reference>
<gene>
    <name evidence="6" type="ORF">AOA14_12990</name>
</gene>
<dbReference type="Pfam" id="PF04828">
    <property type="entry name" value="GFA"/>
    <property type="match status" value="1"/>
</dbReference>
<comment type="similarity">
    <text evidence="1">Belongs to the Gfa family.</text>
</comment>
<dbReference type="InterPro" id="IPR011057">
    <property type="entry name" value="Mss4-like_sf"/>
</dbReference>
<dbReference type="PROSITE" id="PS51891">
    <property type="entry name" value="CENP_V_GFA"/>
    <property type="match status" value="1"/>
</dbReference>
<keyword evidence="2" id="KW-0479">Metal-binding</keyword>
<evidence type="ECO:0000256" key="4">
    <source>
        <dbReference type="ARBA" id="ARBA00023239"/>
    </source>
</evidence>
<reference evidence="6 7" key="2">
    <citation type="journal article" date="2016" name="Genome Announc.">
        <title>Complete Genome Sequence of Sphingopyxis terrae Strain 203-1 (NBRC 111660), a Polyethylene Glycol Degrader.</title>
        <authorList>
            <person name="Ohtsubo Y."/>
            <person name="Nonoyama S."/>
            <person name="Nagata Y."/>
            <person name="Numata M."/>
            <person name="Tsuchikane K."/>
            <person name="Hosoyama A."/>
            <person name="Yamazoe A."/>
            <person name="Tsuda M."/>
            <person name="Fujita N."/>
            <person name="Kawai F."/>
        </authorList>
    </citation>
    <scope>NUCLEOTIDE SEQUENCE [LARGE SCALE GENOMIC DNA]</scope>
    <source>
        <strain evidence="6 7">203-1</strain>
    </source>
</reference>
<dbReference type="KEGG" id="ster:AOA14_12990"/>
<evidence type="ECO:0000313" key="6">
    <source>
        <dbReference type="EMBL" id="AMU95524.1"/>
    </source>
</evidence>
<protein>
    <submittedName>
        <fullName evidence="6">Glutathione-dependent formaldehyde-activating protein</fullName>
    </submittedName>
</protein>
<dbReference type="SUPFAM" id="SSF51316">
    <property type="entry name" value="Mss4-like"/>
    <property type="match status" value="1"/>
</dbReference>
<name>A0A142W0G5_9SPHN</name>